<comment type="caution">
    <text evidence="1">The sequence shown here is derived from an EMBL/GenBank/DDBJ whole genome shotgun (WGS) entry which is preliminary data.</text>
</comment>
<reference evidence="1 2" key="1">
    <citation type="submission" date="2019-03" db="EMBL/GenBank/DDBJ databases">
        <title>Genomic Encyclopedia of Archaeal and Bacterial Type Strains, Phase II (KMG-II): from individual species to whole genera.</title>
        <authorList>
            <person name="Goeker M."/>
        </authorList>
    </citation>
    <scope>NUCLEOTIDE SEQUENCE [LARGE SCALE GENOMIC DNA]</scope>
    <source>
        <strain evidence="1 2">DSM 19035</strain>
    </source>
</reference>
<evidence type="ECO:0000313" key="2">
    <source>
        <dbReference type="Proteomes" id="UP000295620"/>
    </source>
</evidence>
<keyword evidence="1" id="KW-0489">Methyltransferase</keyword>
<dbReference type="Proteomes" id="UP000295620">
    <property type="component" value="Unassembled WGS sequence"/>
</dbReference>
<proteinExistence type="predicted"/>
<evidence type="ECO:0000313" key="1">
    <source>
        <dbReference type="EMBL" id="TDQ11770.1"/>
    </source>
</evidence>
<name>A0A4R6T2J6_9SPHI</name>
<dbReference type="PANTHER" id="PTHR43861">
    <property type="entry name" value="TRANS-ACONITATE 2-METHYLTRANSFERASE-RELATED"/>
    <property type="match status" value="1"/>
</dbReference>
<gene>
    <name evidence="1" type="ORF">ATK78_0898</name>
</gene>
<dbReference type="GO" id="GO:0008168">
    <property type="term" value="F:methyltransferase activity"/>
    <property type="evidence" value="ECO:0007669"/>
    <property type="project" value="UniProtKB-KW"/>
</dbReference>
<keyword evidence="1" id="KW-0808">Transferase</keyword>
<dbReference type="EMBL" id="SNYC01000003">
    <property type="protein sequence ID" value="TDQ11770.1"/>
    <property type="molecule type" value="Genomic_DNA"/>
</dbReference>
<accession>A0A4R6T2J6</accession>
<dbReference type="SUPFAM" id="SSF53335">
    <property type="entry name" value="S-adenosyl-L-methionine-dependent methyltransferases"/>
    <property type="match status" value="1"/>
</dbReference>
<dbReference type="AlphaFoldDB" id="A0A4R6T2J6"/>
<dbReference type="CDD" id="cd02440">
    <property type="entry name" value="AdoMet_MTases"/>
    <property type="match status" value="1"/>
</dbReference>
<dbReference type="Pfam" id="PF13489">
    <property type="entry name" value="Methyltransf_23"/>
    <property type="match status" value="1"/>
</dbReference>
<organism evidence="1 2">
    <name type="scientific">Pedobacter metabolipauper</name>
    <dbReference type="NCBI Taxonomy" id="425513"/>
    <lineage>
        <taxon>Bacteria</taxon>
        <taxon>Pseudomonadati</taxon>
        <taxon>Bacteroidota</taxon>
        <taxon>Sphingobacteriia</taxon>
        <taxon>Sphingobacteriales</taxon>
        <taxon>Sphingobacteriaceae</taxon>
        <taxon>Pedobacter</taxon>
    </lineage>
</organism>
<protein>
    <submittedName>
        <fullName evidence="1">Methyltransferase family protein</fullName>
    </submittedName>
</protein>
<sequence>MFGLRDEFRYQECSSCGCLQIADIPKNITKYYPPYYYSFTHIIPPLKILPFFKRLFKGFRLKKKYKQDKYALKNLKPIHTGINDRILDVGCGKGQLICELFNLGFENVEGVDKFLPSEIDYGYGVKVMKKDLSELQQDAYDIILMNHVLEHMDQQKEELVQCRALLKEDGCLIVRIPVIGDAWDRYQGNWVQLDAPRHFFLHTVKSMNILAEDSGFEIKKTIFDSTGFQFWGSELYRRDIPLFVDDEHHGMYPVNKVFSSSELQDFEKEAEQLNLKGRGDSAAFYLYKK</sequence>
<keyword evidence="2" id="KW-1185">Reference proteome</keyword>
<dbReference type="GO" id="GO:0032259">
    <property type="term" value="P:methylation"/>
    <property type="evidence" value="ECO:0007669"/>
    <property type="project" value="UniProtKB-KW"/>
</dbReference>
<dbReference type="Gene3D" id="3.40.50.150">
    <property type="entry name" value="Vaccinia Virus protein VP39"/>
    <property type="match status" value="1"/>
</dbReference>
<dbReference type="InterPro" id="IPR029063">
    <property type="entry name" value="SAM-dependent_MTases_sf"/>
</dbReference>